<feature type="domain" description="MRH" evidence="31">
    <location>
        <begin position="218"/>
        <end position="355"/>
    </location>
</feature>
<feature type="domain" description="MRH" evidence="31">
    <location>
        <begin position="645"/>
        <end position="779"/>
    </location>
</feature>
<feature type="compositionally biased region" description="Basic and acidic residues" evidence="28">
    <location>
        <begin position="1608"/>
        <end position="1620"/>
    </location>
</feature>
<evidence type="ECO:0000256" key="23">
    <source>
        <dbReference type="ARBA" id="ARBA00075391"/>
    </source>
</evidence>
<evidence type="ECO:0000256" key="1">
    <source>
        <dbReference type="ARBA" id="ARBA00004530"/>
    </source>
</evidence>
<dbReference type="FunFam" id="2.70.130.10:FF:000007">
    <property type="entry name" value="Insulin-like growth factor 2 receptor"/>
    <property type="match status" value="1"/>
</dbReference>
<dbReference type="PANTHER" id="PTHR15071">
    <property type="entry name" value="MANNOSE-6-PHOSPHATE RECEPTOR FAMILY MEMBER"/>
    <property type="match status" value="1"/>
</dbReference>
<evidence type="ECO:0000256" key="21">
    <source>
        <dbReference type="ARBA" id="ARBA00064514"/>
    </source>
</evidence>
<dbReference type="CDD" id="cd00062">
    <property type="entry name" value="FN2"/>
    <property type="match status" value="1"/>
</dbReference>
<feature type="domain" description="MRH" evidence="31">
    <location>
        <begin position="69"/>
        <end position="215"/>
    </location>
</feature>
<keyword evidence="3" id="KW-0813">Transport</keyword>
<evidence type="ECO:0000256" key="12">
    <source>
        <dbReference type="ARBA" id="ARBA00023034"/>
    </source>
</evidence>
<keyword evidence="4" id="KW-0488">Methylation</keyword>
<keyword evidence="17" id="KW-0325">Glycoprotein</keyword>
<dbReference type="SMART" id="SM00059">
    <property type="entry name" value="FN2"/>
    <property type="match status" value="1"/>
</dbReference>
<evidence type="ECO:0000256" key="22">
    <source>
        <dbReference type="ARBA" id="ARBA00072869"/>
    </source>
</evidence>
<name>A0A8C0XCI3_CASCN</name>
<organism evidence="32">
    <name type="scientific">Castor canadensis</name>
    <name type="common">American beaver</name>
    <dbReference type="NCBI Taxonomy" id="51338"/>
    <lineage>
        <taxon>Eukaryota</taxon>
        <taxon>Metazoa</taxon>
        <taxon>Chordata</taxon>
        <taxon>Craniata</taxon>
        <taxon>Vertebrata</taxon>
        <taxon>Euteleostomi</taxon>
        <taxon>Mammalia</taxon>
        <taxon>Eutheria</taxon>
        <taxon>Euarchontoglires</taxon>
        <taxon>Glires</taxon>
        <taxon>Rodentia</taxon>
        <taxon>Castorimorpha</taxon>
        <taxon>Castoridae</taxon>
        <taxon>Castor</taxon>
    </lineage>
</organism>
<dbReference type="Gene3D" id="2.10.10.10">
    <property type="entry name" value="Fibronectin, type II, collagen-binding"/>
    <property type="match status" value="1"/>
</dbReference>
<dbReference type="FunFam" id="2.70.130.10:FF:000009">
    <property type="entry name" value="Insulin-like growth factor 2 receptor"/>
    <property type="match status" value="1"/>
</dbReference>
<evidence type="ECO:0000256" key="16">
    <source>
        <dbReference type="ARBA" id="ARBA00023170"/>
    </source>
</evidence>
<dbReference type="Ensembl" id="ENSCCNT00000027262.1">
    <property type="protein sequence ID" value="ENSCCNP00000021164.1"/>
    <property type="gene ID" value="ENSCCNG00000018236.1"/>
</dbReference>
<dbReference type="GO" id="GO:0010008">
    <property type="term" value="C:endosome membrane"/>
    <property type="evidence" value="ECO:0007669"/>
    <property type="project" value="UniProtKB-SubCell"/>
</dbReference>
<evidence type="ECO:0000256" key="9">
    <source>
        <dbReference type="ARBA" id="ARBA00022753"/>
    </source>
</evidence>
<gene>
    <name evidence="32" type="primary">LOC109682999</name>
</gene>
<evidence type="ECO:0000256" key="25">
    <source>
        <dbReference type="ARBA" id="ARBA00082192"/>
    </source>
</evidence>
<keyword evidence="7" id="KW-0732">Signal</keyword>
<evidence type="ECO:0000256" key="24">
    <source>
        <dbReference type="ARBA" id="ARBA00078903"/>
    </source>
</evidence>
<keyword evidence="5" id="KW-0597">Phosphoprotein</keyword>
<evidence type="ECO:0000256" key="11">
    <source>
        <dbReference type="ARBA" id="ARBA00022990"/>
    </source>
</evidence>
<keyword evidence="13 29" id="KW-0472">Membrane</keyword>
<evidence type="ECO:0000256" key="19">
    <source>
        <dbReference type="ARBA" id="ARBA00038191"/>
    </source>
</evidence>
<dbReference type="PANTHER" id="PTHR15071:SF0">
    <property type="entry name" value="MANNOSE 6-PHOSPHATE RECEPTOR-LIKE PROTEIN 1"/>
    <property type="match status" value="1"/>
</dbReference>
<proteinExistence type="inferred from homology"/>
<dbReference type="PROSITE" id="PS51092">
    <property type="entry name" value="FN2_2"/>
    <property type="match status" value="1"/>
</dbReference>
<dbReference type="Gene3D" id="2.70.130.10">
    <property type="entry name" value="Mannose-6-phosphate receptor binding domain"/>
    <property type="match status" value="9"/>
</dbReference>
<dbReference type="SMART" id="SM01404">
    <property type="entry name" value="CIMR"/>
    <property type="match status" value="9"/>
</dbReference>
<evidence type="ECO:0000256" key="20">
    <source>
        <dbReference type="ARBA" id="ARBA00056681"/>
    </source>
</evidence>
<dbReference type="SUPFAM" id="SSF57440">
    <property type="entry name" value="Kringle-like"/>
    <property type="match status" value="1"/>
</dbReference>
<sequence>GSENSRRKHPGGVLGWCSVGYMVVLLTLTMYLTFQNTHPIFTFNWECVVSFLWNTEAACPVQTITDADQACSIRDPNSGFVFNLNPLNSSQGYVVSGIGKTFVFNVCGAMPACGTVGGKPAFGCEVGTQVEDLKNLKPERPVGFEKSLQLSTEGFLTLTYKGSSPTDKGTAFIIRFICNGDIYPGTAKFLHQDIDSARGIRSTFFEFETALACVPSLVDCQVTDPAGNEYDLSALSTIRKPWTAVDTSVDGKKRTFYLSVCNPLPYIPGCLGSAVGSCLVSEDNSWNLGVVQISPQAAANGSLSILYVNGDKCGNQRYSTRITFECAQTAGSPTFQLLDDCEYVFVWRTVEACPVVREEGDNCQVKDPRHGNLYDLRPLALNTTTVSAGEYTYYFRICGKLSADVCSSLDRSKAVSSCQEKRGPQGFQKVAGLLTQKLTYENGLLKMNYTGGDTCHQVYQRSTTILFYCDRMFLKETSDCSYLFEWRTQYACPPFNVTECSFKDGAGNSFDLSPLSRYSDNWEAVTRTGATEHYLINVCKSLAPQASEPCPPEAAVCLLDGSKPVNLGKVRDGPQWKEGVTVLKYVDGDWCPDKIRKKSTTIRFACSESQVVKFPATVVSAVQDCEYTFSWPTAAACPVKSNVHDDCQVSNPSTGHLFDLSSLSGRAGFTAAYSEKGLVYMSICGENENCAPGVGACFGQTRISVGKASKRLSYVDQVLQLVYEDGSPCPSKSGLTYKSVISFVCRPEAGPTNRPMLISLDKQTCTLFFSWHTPLACEQVMDCTVRNGSSIIDLSPLIHRTGGYEAYDESEDDSSDTNPDFYINICQPLNPMHGVPCPAGAAVCKVPVSGPPIDIGRVTGPPIFNPVANDIYLNFESSTPCLAEKHSNYTSLIVFHCKRGVSMGTPKLIRTSDCDFVFEWETPIVCPDEVKMEGCALTDEQLLYSFNLSSLSKSTVKVTRDSRTYSVGVCTAAAGPDQGGCKDGGVCLLSGNKGASFGRLASMQLDYRHQDEAVILSYVNGDTCPPETDHGDPCVFPFVFNGKSYEECVLEGRAKLWCSTTANYDRDREWGFCRPTNSHRMSAIIFKCDEDEDIGRPQVLSEVRGCEVTFEWKTKVVCPPKKMECKFIQKHKTYDLRLLSSLTGSWYFVHEGASYFINLCQRVYKGPLGCSDRASICRKTASGQVQVLGLVHTQKLGVLDNKVTVTYSKGYVCGDNKTASSVIELSCAKTVGRPVFSRFDIDSCTYYFRWDSRAACAVRPQEVHMVNGTLTNPVNGKSFSLGDIYFKLFSASGDMRTNGDNYLYEIQLSSITSSTNPACSGANICQVKPNDQHFSRKVGTSDRTKYYIQDGDLDIVFASSSKCGKDKTKSVSSTIFFHCDPLVKDGIPEFSHETADCQYLFSWYTAAVCPLGVGFDSENTGLDGQGHKGLSERSQAVGAILSLLLVALTGCLLALLLHKKERRETVINKLTNCCRRSSSVSYKYSKVNKEEETDENETEWLMEEIQSPTPRLGKEGQENGHITTKSVKAEALTSLHGDDQDSEDEVLTIPEVKVHSGRGAGAESSHPMRNPPRREREDDQVGLVQGQKARKGKPRPGQKSVTSSKLVSFHDDSDEDLLHI</sequence>
<feature type="domain" description="MRH" evidence="31">
    <location>
        <begin position="498"/>
        <end position="639"/>
    </location>
</feature>
<feature type="domain" description="Fibronectin type-II" evidence="30">
    <location>
        <begin position="1029"/>
        <end position="1075"/>
    </location>
</feature>
<dbReference type="FunFam" id="2.70.130.10:FF:000017">
    <property type="entry name" value="Insulin-like growth factor 2 receptor"/>
    <property type="match status" value="1"/>
</dbReference>
<comment type="subcellular location">
    <subcellularLocation>
        <location evidence="1">Endosome membrane</location>
        <topology evidence="1">Single-pass type I membrane protein</topology>
    </subcellularLocation>
    <subcellularLocation>
        <location evidence="2">Golgi apparatus membrane</location>
        <topology evidence="2">Single-pass type I membrane protein</topology>
    </subcellularLocation>
</comment>
<dbReference type="InterPro" id="IPR000562">
    <property type="entry name" value="FN_type2_dom"/>
</dbReference>
<feature type="domain" description="MRH" evidence="31">
    <location>
        <begin position="933"/>
        <end position="1120"/>
    </location>
</feature>
<evidence type="ECO:0000259" key="30">
    <source>
        <dbReference type="PROSITE" id="PS51092"/>
    </source>
</evidence>
<dbReference type="PROSITE" id="PS51914">
    <property type="entry name" value="MRH"/>
    <property type="match status" value="9"/>
</dbReference>
<comment type="caution">
    <text evidence="27">Lacks conserved residue(s) required for the propagation of feature annotation.</text>
</comment>
<dbReference type="Pfam" id="PF00040">
    <property type="entry name" value="fn2"/>
    <property type="match status" value="1"/>
</dbReference>
<accession>A0A8C0XCI3</accession>
<dbReference type="FunFam" id="2.70.130.10:FF:000013">
    <property type="entry name" value="Insulin-like growth factor 2 receptor"/>
    <property type="match status" value="1"/>
</dbReference>
<dbReference type="InterPro" id="IPR036943">
    <property type="entry name" value="FN_type2_sf"/>
</dbReference>
<protein>
    <recommendedName>
        <fullName evidence="22">Cation-independent mannose-6-phosphate receptor</fullName>
    </recommendedName>
    <alternativeName>
        <fullName evidence="23">300 kDa mannose 6-phosphate receptor</fullName>
    </alternativeName>
    <alternativeName>
        <fullName evidence="25">Insulin-like growth factor 2 receptor</fullName>
    </alternativeName>
    <alternativeName>
        <fullName evidence="24">Insulin-like growth factor II receptor</fullName>
    </alternativeName>
    <alternativeName>
        <fullName evidence="26">M6P/IGF2 receptor</fullName>
    </alternativeName>
</protein>
<dbReference type="GO" id="GO:0038023">
    <property type="term" value="F:signaling receptor activity"/>
    <property type="evidence" value="ECO:0007669"/>
    <property type="project" value="InterPro"/>
</dbReference>
<dbReference type="InterPro" id="IPR013806">
    <property type="entry name" value="Kringle-like"/>
</dbReference>
<evidence type="ECO:0000256" key="10">
    <source>
        <dbReference type="ARBA" id="ARBA00022989"/>
    </source>
</evidence>
<dbReference type="FunFam" id="2.70.130.10:FF:000005">
    <property type="entry name" value="Insulin-like growth factor 2 receptor"/>
    <property type="match status" value="1"/>
</dbReference>
<evidence type="ECO:0000259" key="31">
    <source>
        <dbReference type="PROSITE" id="PS51914"/>
    </source>
</evidence>
<evidence type="ECO:0000256" key="4">
    <source>
        <dbReference type="ARBA" id="ARBA00022481"/>
    </source>
</evidence>
<keyword evidence="16" id="KW-0675">Receptor</keyword>
<evidence type="ECO:0000256" key="2">
    <source>
        <dbReference type="ARBA" id="ARBA00004614"/>
    </source>
</evidence>
<evidence type="ECO:0000256" key="29">
    <source>
        <dbReference type="SAM" id="Phobius"/>
    </source>
</evidence>
<dbReference type="InterPro" id="IPR009011">
    <property type="entry name" value="Man6P_isomerase_rcpt-bd_dom_sf"/>
</dbReference>
<feature type="transmembrane region" description="Helical" evidence="29">
    <location>
        <begin position="1436"/>
        <end position="1457"/>
    </location>
</feature>
<comment type="function">
    <text evidence="20">Mediates the transport of phosphorylated lysosomal enzymes from the Golgi complex and the cell surface to lysosomes. Lysosomal enzymes bearing phosphomannosyl residues bind specifically to mannose-6-phosphate receptors in the Golgi apparatus and the resulting receptor-ligand complex is transported to an acidic prelysosomal compartment where the low pH mediates the dissociation of the complex. The receptor is then recycled back to the Golgi for another round of trafficking through its binding to the retromer. This receptor also binds IGF2. Acts as a positive regulator of T-cell coactivation by binding DPP4.</text>
</comment>
<evidence type="ECO:0000256" key="15">
    <source>
        <dbReference type="ARBA" id="ARBA00023157"/>
    </source>
</evidence>
<dbReference type="FunFam" id="2.70.130.10:FF:000020">
    <property type="entry name" value="Insulin-like growth factor 2 receptor"/>
    <property type="match status" value="1"/>
</dbReference>
<evidence type="ECO:0000256" key="13">
    <source>
        <dbReference type="ARBA" id="ARBA00023136"/>
    </source>
</evidence>
<dbReference type="FunFam" id="2.10.10.10:FF:000006">
    <property type="entry name" value="Insulin-like growth factor 2 receptor"/>
    <property type="match status" value="1"/>
</dbReference>
<dbReference type="FunFam" id="2.70.130.10:FF:000006">
    <property type="entry name" value="Insulin-like growth factor 2 receptor"/>
    <property type="match status" value="1"/>
</dbReference>
<dbReference type="FunFam" id="2.70.130.10:FF:000010">
    <property type="entry name" value="Insulin-like growth factor 2 receptor"/>
    <property type="match status" value="1"/>
</dbReference>
<evidence type="ECO:0000256" key="7">
    <source>
        <dbReference type="ARBA" id="ARBA00022729"/>
    </source>
</evidence>
<dbReference type="GO" id="GO:0007041">
    <property type="term" value="P:lysosomal transport"/>
    <property type="evidence" value="ECO:0007669"/>
    <property type="project" value="InterPro"/>
</dbReference>
<evidence type="ECO:0000256" key="8">
    <source>
        <dbReference type="ARBA" id="ARBA00022737"/>
    </source>
</evidence>
<dbReference type="InterPro" id="IPR044865">
    <property type="entry name" value="MRH_dom"/>
</dbReference>
<dbReference type="PROSITE" id="PS00023">
    <property type="entry name" value="FN2_1"/>
    <property type="match status" value="1"/>
</dbReference>
<dbReference type="GO" id="GO:0000139">
    <property type="term" value="C:Golgi membrane"/>
    <property type="evidence" value="ECO:0007669"/>
    <property type="project" value="UniProtKB-SubCell"/>
</dbReference>
<dbReference type="GO" id="GO:0005802">
    <property type="term" value="C:trans-Golgi network"/>
    <property type="evidence" value="ECO:0007669"/>
    <property type="project" value="TreeGrafter"/>
</dbReference>
<evidence type="ECO:0000256" key="27">
    <source>
        <dbReference type="PROSITE-ProRule" id="PRU00479"/>
    </source>
</evidence>
<evidence type="ECO:0000256" key="5">
    <source>
        <dbReference type="ARBA" id="ARBA00022553"/>
    </source>
</evidence>
<dbReference type="InterPro" id="IPR000479">
    <property type="entry name" value="CIMR_rpt"/>
</dbReference>
<keyword evidence="15" id="KW-1015">Disulfide bond</keyword>
<keyword evidence="6 29" id="KW-0812">Transmembrane</keyword>
<keyword evidence="8" id="KW-0677">Repeat</keyword>
<keyword evidence="12" id="KW-0333">Golgi apparatus</keyword>
<dbReference type="GO" id="GO:0005537">
    <property type="term" value="F:D-mannose binding"/>
    <property type="evidence" value="ECO:0007669"/>
    <property type="project" value="InterPro"/>
</dbReference>
<feature type="domain" description="MRH" evidence="31">
    <location>
        <begin position="781"/>
        <end position="928"/>
    </location>
</feature>
<comment type="similarity">
    <text evidence="19">Belongs to the MRL1/IGF2R family.</text>
</comment>
<feature type="domain" description="MRH" evidence="31">
    <location>
        <begin position="1123"/>
        <end position="1258"/>
    </location>
</feature>
<keyword evidence="9" id="KW-0967">Endosome</keyword>
<dbReference type="SUPFAM" id="SSF50911">
    <property type="entry name" value="Mannose 6-phosphate receptor domain"/>
    <property type="match status" value="9"/>
</dbReference>
<evidence type="ECO:0000256" key="6">
    <source>
        <dbReference type="ARBA" id="ARBA00022692"/>
    </source>
</evidence>
<evidence type="ECO:0000256" key="3">
    <source>
        <dbReference type="ARBA" id="ARBA00022448"/>
    </source>
</evidence>
<keyword evidence="18" id="KW-0449">Lipoprotein</keyword>
<keyword evidence="14" id="KW-0564">Palmitate</keyword>
<dbReference type="PRINTS" id="PR00013">
    <property type="entry name" value="FNTYPEII"/>
</dbReference>
<feature type="transmembrane region" description="Helical" evidence="29">
    <location>
        <begin position="12"/>
        <end position="34"/>
    </location>
</feature>
<feature type="domain" description="MRH" evidence="31">
    <location>
        <begin position="1266"/>
        <end position="1411"/>
    </location>
</feature>
<keyword evidence="10 29" id="KW-1133">Transmembrane helix</keyword>
<feature type="region of interest" description="Disordered" evidence="28">
    <location>
        <begin position="1554"/>
        <end position="1620"/>
    </location>
</feature>
<feature type="domain" description="MRH" evidence="31">
    <location>
        <begin position="361"/>
        <end position="494"/>
    </location>
</feature>
<comment type="subunit">
    <text evidence="21">Binds HA-I and HA-II plasma membrane adapters. Interacts with DPP4; the interaction is direct. Binds GGA1, GGA2 and GGA3. Interacts with the heterotrimeric retromer cargo-selective complex (CSC), formed by VPS26 (VPS26A or VPS26B), VPS29 and VPS35; which is involved in retrograde trafficking of the receptor from endosomes to the Golgi apparatus.</text>
</comment>
<evidence type="ECO:0000256" key="14">
    <source>
        <dbReference type="ARBA" id="ARBA00023139"/>
    </source>
</evidence>
<dbReference type="FunFam" id="2.70.130.10:FF:000004">
    <property type="entry name" value="Insulin-like growth factor 2 receptor"/>
    <property type="match status" value="1"/>
</dbReference>
<evidence type="ECO:0000313" key="32">
    <source>
        <dbReference type="Ensembl" id="ENSCCNP00000021164.1"/>
    </source>
</evidence>
<dbReference type="Pfam" id="PF00878">
    <property type="entry name" value="CIMR"/>
    <property type="match status" value="9"/>
</dbReference>
<evidence type="ECO:0000256" key="17">
    <source>
        <dbReference type="ARBA" id="ARBA00023180"/>
    </source>
</evidence>
<evidence type="ECO:0000256" key="28">
    <source>
        <dbReference type="SAM" id="MobiDB-lite"/>
    </source>
</evidence>
<keyword evidence="11" id="KW-0007">Acetylation</keyword>
<evidence type="ECO:0000256" key="26">
    <source>
        <dbReference type="ARBA" id="ARBA00083321"/>
    </source>
</evidence>
<evidence type="ECO:0000256" key="18">
    <source>
        <dbReference type="ARBA" id="ARBA00023288"/>
    </source>
</evidence>
<reference evidence="32" key="1">
    <citation type="submission" date="2023-09" db="UniProtKB">
        <authorList>
            <consortium name="Ensembl"/>
        </authorList>
    </citation>
    <scope>IDENTIFICATION</scope>
</reference>